<dbReference type="GO" id="GO:0016787">
    <property type="term" value="F:hydrolase activity"/>
    <property type="evidence" value="ECO:0007669"/>
    <property type="project" value="UniProtKB-KW"/>
</dbReference>
<keyword evidence="7" id="KW-0694">RNA-binding</keyword>
<dbReference type="InterPro" id="IPR011545">
    <property type="entry name" value="DEAD/DEAH_box_helicase_dom"/>
</dbReference>
<keyword evidence="12" id="KW-1185">Reference proteome</keyword>
<evidence type="ECO:0000256" key="2">
    <source>
        <dbReference type="ARBA" id="ARBA00012552"/>
    </source>
</evidence>
<dbReference type="Gene3D" id="3.40.50.300">
    <property type="entry name" value="P-loop containing nucleotide triphosphate hydrolases"/>
    <property type="match status" value="2"/>
</dbReference>
<dbReference type="SMART" id="SM00847">
    <property type="entry name" value="HA2"/>
    <property type="match status" value="1"/>
</dbReference>
<dbReference type="InterPro" id="IPR011709">
    <property type="entry name" value="DEAD-box_helicase_OB_fold"/>
</dbReference>
<protein>
    <recommendedName>
        <fullName evidence="2">RNA helicase</fullName>
        <ecNumber evidence="2">3.6.4.13</ecNumber>
    </recommendedName>
</protein>
<dbReference type="FunFam" id="1.20.120.1080:FF:000002">
    <property type="entry name" value="Putative ATP-dependent RNA helicase DHX36"/>
    <property type="match status" value="1"/>
</dbReference>
<dbReference type="Pfam" id="PF21010">
    <property type="entry name" value="HA2_C"/>
    <property type="match status" value="1"/>
</dbReference>
<dbReference type="InterPro" id="IPR002464">
    <property type="entry name" value="DNA/RNA_helicase_DEAH_CS"/>
</dbReference>
<accession>A0A9P0BKE5</accession>
<evidence type="ECO:0000259" key="10">
    <source>
        <dbReference type="PROSITE" id="PS51194"/>
    </source>
</evidence>
<dbReference type="Gene3D" id="1.20.120.1080">
    <property type="match status" value="1"/>
</dbReference>
<dbReference type="Pfam" id="PF00270">
    <property type="entry name" value="DEAD"/>
    <property type="match status" value="1"/>
</dbReference>
<name>A0A9P0BKE5_BRAAE</name>
<dbReference type="FunFam" id="3.40.50.300:FF:000284">
    <property type="entry name" value="probable ATP-dependent RNA helicase YTHDC2"/>
    <property type="match status" value="1"/>
</dbReference>
<dbReference type="EC" id="3.6.4.13" evidence="2"/>
<evidence type="ECO:0000256" key="3">
    <source>
        <dbReference type="ARBA" id="ARBA00022741"/>
    </source>
</evidence>
<dbReference type="GO" id="GO:0003724">
    <property type="term" value="F:RNA helicase activity"/>
    <property type="evidence" value="ECO:0007669"/>
    <property type="project" value="UniProtKB-EC"/>
</dbReference>
<dbReference type="InterPro" id="IPR014001">
    <property type="entry name" value="Helicase_ATP-bd"/>
</dbReference>
<dbReference type="PANTHER" id="PTHR18934:SF237">
    <property type="entry name" value="ATP-DEPENDENT DNA_RNA HELICASE DHX36"/>
    <property type="match status" value="1"/>
</dbReference>
<dbReference type="Pfam" id="PF07717">
    <property type="entry name" value="OB_NTP_bind"/>
    <property type="match status" value="1"/>
</dbReference>
<dbReference type="GO" id="GO:0051880">
    <property type="term" value="F:G-quadruplex DNA binding"/>
    <property type="evidence" value="ECO:0007669"/>
    <property type="project" value="TreeGrafter"/>
</dbReference>
<keyword evidence="3" id="KW-0547">Nucleotide-binding</keyword>
<feature type="domain" description="Helicase ATP-binding" evidence="9">
    <location>
        <begin position="187"/>
        <end position="355"/>
    </location>
</feature>
<dbReference type="PROSITE" id="PS51192">
    <property type="entry name" value="HELICASE_ATP_BIND_1"/>
    <property type="match status" value="1"/>
</dbReference>
<dbReference type="PANTHER" id="PTHR18934">
    <property type="entry name" value="ATP-DEPENDENT RNA HELICASE"/>
    <property type="match status" value="1"/>
</dbReference>
<comment type="similarity">
    <text evidence="1">Belongs to the DEAD box helicase family. DEAH subfamily.</text>
</comment>
<evidence type="ECO:0000313" key="12">
    <source>
        <dbReference type="Proteomes" id="UP001154078"/>
    </source>
</evidence>
<dbReference type="EMBL" id="OV121140">
    <property type="protein sequence ID" value="CAH0564481.1"/>
    <property type="molecule type" value="Genomic_DNA"/>
</dbReference>
<dbReference type="Proteomes" id="UP001154078">
    <property type="component" value="Chromosome 9"/>
</dbReference>
<evidence type="ECO:0000256" key="8">
    <source>
        <dbReference type="SAM" id="MobiDB-lite"/>
    </source>
</evidence>
<dbReference type="PROSITE" id="PS00690">
    <property type="entry name" value="DEAH_ATP_HELICASE"/>
    <property type="match status" value="1"/>
</dbReference>
<feature type="compositionally biased region" description="Basic and acidic residues" evidence="8">
    <location>
        <begin position="17"/>
        <end position="44"/>
    </location>
</feature>
<dbReference type="Pfam" id="PF00271">
    <property type="entry name" value="Helicase_C"/>
    <property type="match status" value="1"/>
</dbReference>
<dbReference type="OrthoDB" id="5600252at2759"/>
<evidence type="ECO:0000256" key="6">
    <source>
        <dbReference type="ARBA" id="ARBA00022840"/>
    </source>
</evidence>
<dbReference type="GO" id="GO:0005737">
    <property type="term" value="C:cytoplasm"/>
    <property type="evidence" value="ECO:0007669"/>
    <property type="project" value="TreeGrafter"/>
</dbReference>
<dbReference type="GO" id="GO:0003678">
    <property type="term" value="F:DNA helicase activity"/>
    <property type="evidence" value="ECO:0007669"/>
    <property type="project" value="TreeGrafter"/>
</dbReference>
<dbReference type="AlphaFoldDB" id="A0A9P0BKE5"/>
<dbReference type="SMART" id="SM00487">
    <property type="entry name" value="DEXDc"/>
    <property type="match status" value="1"/>
</dbReference>
<evidence type="ECO:0000256" key="5">
    <source>
        <dbReference type="ARBA" id="ARBA00022806"/>
    </source>
</evidence>
<evidence type="ECO:0000256" key="7">
    <source>
        <dbReference type="ARBA" id="ARBA00022884"/>
    </source>
</evidence>
<feature type="domain" description="Helicase C-terminal" evidence="10">
    <location>
        <begin position="430"/>
        <end position="603"/>
    </location>
</feature>
<gene>
    <name evidence="11" type="ORF">MELIAE_LOCUS13023</name>
</gene>
<keyword evidence="5" id="KW-0347">Helicase</keyword>
<evidence type="ECO:0000256" key="1">
    <source>
        <dbReference type="ARBA" id="ARBA00008792"/>
    </source>
</evidence>
<organism evidence="11 12">
    <name type="scientific">Brassicogethes aeneus</name>
    <name type="common">Rape pollen beetle</name>
    <name type="synonym">Meligethes aeneus</name>
    <dbReference type="NCBI Taxonomy" id="1431903"/>
    <lineage>
        <taxon>Eukaryota</taxon>
        <taxon>Metazoa</taxon>
        <taxon>Ecdysozoa</taxon>
        <taxon>Arthropoda</taxon>
        <taxon>Hexapoda</taxon>
        <taxon>Insecta</taxon>
        <taxon>Pterygota</taxon>
        <taxon>Neoptera</taxon>
        <taxon>Endopterygota</taxon>
        <taxon>Coleoptera</taxon>
        <taxon>Polyphaga</taxon>
        <taxon>Cucujiformia</taxon>
        <taxon>Nitidulidae</taxon>
        <taxon>Meligethinae</taxon>
        <taxon>Brassicogethes</taxon>
    </lineage>
</organism>
<dbReference type="Pfam" id="PF04408">
    <property type="entry name" value="WHD_HA2"/>
    <property type="match status" value="1"/>
</dbReference>
<feature type="compositionally biased region" description="Basic residues" evidence="8">
    <location>
        <begin position="1"/>
        <end position="16"/>
    </location>
</feature>
<feature type="region of interest" description="Disordered" evidence="8">
    <location>
        <begin position="1"/>
        <end position="58"/>
    </location>
</feature>
<dbReference type="InterPro" id="IPR001650">
    <property type="entry name" value="Helicase_C-like"/>
</dbReference>
<evidence type="ECO:0000313" key="11">
    <source>
        <dbReference type="EMBL" id="CAH0564481.1"/>
    </source>
</evidence>
<keyword evidence="4" id="KW-0378">Hydrolase</keyword>
<dbReference type="GO" id="GO:0002151">
    <property type="term" value="F:G-quadruplex RNA binding"/>
    <property type="evidence" value="ECO:0007669"/>
    <property type="project" value="TreeGrafter"/>
</dbReference>
<dbReference type="CDD" id="cd18791">
    <property type="entry name" value="SF2_C_RHA"/>
    <property type="match status" value="1"/>
</dbReference>
<dbReference type="InterPro" id="IPR048333">
    <property type="entry name" value="HA2_WH"/>
</dbReference>
<reference evidence="11" key="1">
    <citation type="submission" date="2021-12" db="EMBL/GenBank/DDBJ databases">
        <authorList>
            <person name="King R."/>
        </authorList>
    </citation>
    <scope>NUCLEOTIDE SEQUENCE</scope>
</reference>
<dbReference type="InterPro" id="IPR027417">
    <property type="entry name" value="P-loop_NTPase"/>
</dbReference>
<evidence type="ECO:0000256" key="4">
    <source>
        <dbReference type="ARBA" id="ARBA00022801"/>
    </source>
</evidence>
<dbReference type="GO" id="GO:0005634">
    <property type="term" value="C:nucleus"/>
    <property type="evidence" value="ECO:0007669"/>
    <property type="project" value="TreeGrafter"/>
</dbReference>
<dbReference type="SMART" id="SM00490">
    <property type="entry name" value="HELICc"/>
    <property type="match status" value="1"/>
</dbReference>
<dbReference type="InterPro" id="IPR007502">
    <property type="entry name" value="Helicase-assoc_dom"/>
</dbReference>
<evidence type="ECO:0000259" key="9">
    <source>
        <dbReference type="PROSITE" id="PS51192"/>
    </source>
</evidence>
<dbReference type="SUPFAM" id="SSF52540">
    <property type="entry name" value="P-loop containing nucleoside triphosphate hydrolases"/>
    <property type="match status" value="1"/>
</dbReference>
<dbReference type="PROSITE" id="PS51194">
    <property type="entry name" value="HELICASE_CTER"/>
    <property type="match status" value="1"/>
</dbReference>
<proteinExistence type="inferred from homology"/>
<keyword evidence="6" id="KW-0067">ATP-binding</keyword>
<sequence>MSDKRGKRGDHPKHLKGRDIGEYYKNKRRKDDGERPHRRSEDGHKKRPKDLKGKALGMYYRDKKHMSREERKEITRKNIMGTILLSERRKEEIQRILESNIFENKSKEKATDYSHVEDSVFKRDFLRIIRGNINDILDEASSELIPDHRLDEMLYSFNQNKADDFQYKLLLKKRKKLPSFEKRVELLELIEKNQVVVISGETGCGKTTQVAQFILDDYIDKRKGSTCKIICTQPRRISAISVAERVAEERSETLGGSVGYQIRLEKKLPRERGSICFCTTGVVLKQMESDPCLTGVSHLILDEIHERDVLSDFLMTIIKKVITKRKDLKLILMSATLNSEAFSKYYDNCPHINIPGFTYPVEEYYLEDVIEKTRFDFGNEYRRYSDRQNRDFSDFIEPHVRLLEKEKKYSRNTCIQLRKAESEKVNLDLIFELLLYICHKESRKGAILVFVTGFAEISNLNTLLEKSGKFPSYKYHIYPLHSQMPTAEQKQIFMPASDGTRKIIISTNIAETSITIDDVVFVIDCGKIKMTNYIPETNSQTLLPEWVSLANANQRRGRAGRVQAGVCYHLFSRARKMLLDQYQKPEILRKRLEDVILVAKMLQLGKIKDFFGKLMNPPTEECTYISLDLLHKLNALDKDENLTPLGFHLAKLPMAPQMGKMILFGAIFGCLNPVLSVAASLDFKDAFQLPLGKEKLAEQKKFELSNGWKSDHLVLFRALEMFQTTYNQRQFCRDYFLSSSTLKMLIDMKKQFMGYLHEMNFVTSLDPAAKEFNVNSDNFSLVKACICAGLYPNVCFYKRTKKRGLLRSLEYEKLEFHPKSVLSRERDFESPLFVYYLRMKSSSDFIHDGTMVYPLPLVFFGDQFDASKQVNNGKVITINNALSFRCGNSTAAIIGDLRDKLNWFLEHKICHPGFIDWRKNGEEIPMLRAIMELITSEDLGDFDSDCFDDCDSS</sequence>
<dbReference type="GO" id="GO:0005524">
    <property type="term" value="F:ATP binding"/>
    <property type="evidence" value="ECO:0007669"/>
    <property type="project" value="UniProtKB-KW"/>
</dbReference>